<proteinExistence type="predicted"/>
<dbReference type="AlphaFoldDB" id="A0A4C2AE07"/>
<dbReference type="PANTHER" id="PTHR47331">
    <property type="entry name" value="PHD-TYPE DOMAIN-CONTAINING PROTEIN"/>
    <property type="match status" value="1"/>
</dbReference>
<name>A0A4C2AE07_EUMVA</name>
<dbReference type="Proteomes" id="UP000299102">
    <property type="component" value="Unassembled WGS sequence"/>
</dbReference>
<gene>
    <name evidence="1" type="ORF">EVAR_46766_1</name>
</gene>
<accession>A0A4C2AE07</accession>
<dbReference type="EMBL" id="BGZK01002862">
    <property type="protein sequence ID" value="GBP97067.1"/>
    <property type="molecule type" value="Genomic_DNA"/>
</dbReference>
<evidence type="ECO:0000313" key="2">
    <source>
        <dbReference type="Proteomes" id="UP000299102"/>
    </source>
</evidence>
<keyword evidence="2" id="KW-1185">Reference proteome</keyword>
<protein>
    <submittedName>
        <fullName evidence="1">Uncharacterized protein</fullName>
    </submittedName>
</protein>
<organism evidence="1 2">
    <name type="scientific">Eumeta variegata</name>
    <name type="common">Bagworm moth</name>
    <name type="synonym">Eumeta japonica</name>
    <dbReference type="NCBI Taxonomy" id="151549"/>
    <lineage>
        <taxon>Eukaryota</taxon>
        <taxon>Metazoa</taxon>
        <taxon>Ecdysozoa</taxon>
        <taxon>Arthropoda</taxon>
        <taxon>Hexapoda</taxon>
        <taxon>Insecta</taxon>
        <taxon>Pterygota</taxon>
        <taxon>Neoptera</taxon>
        <taxon>Endopterygota</taxon>
        <taxon>Lepidoptera</taxon>
        <taxon>Glossata</taxon>
        <taxon>Ditrysia</taxon>
        <taxon>Tineoidea</taxon>
        <taxon>Psychidae</taxon>
        <taxon>Oiketicinae</taxon>
        <taxon>Eumeta</taxon>
    </lineage>
</organism>
<dbReference type="OrthoDB" id="6434680at2759"/>
<reference evidence="1 2" key="1">
    <citation type="journal article" date="2019" name="Commun. Biol.">
        <title>The bagworm genome reveals a unique fibroin gene that provides high tensile strength.</title>
        <authorList>
            <person name="Kono N."/>
            <person name="Nakamura H."/>
            <person name="Ohtoshi R."/>
            <person name="Tomita M."/>
            <person name="Numata K."/>
            <person name="Arakawa K."/>
        </authorList>
    </citation>
    <scope>NUCLEOTIDE SEQUENCE [LARGE SCALE GENOMIC DNA]</scope>
</reference>
<comment type="caution">
    <text evidence="1">The sequence shown here is derived from an EMBL/GenBank/DDBJ whole genome shotgun (WGS) entry which is preliminary data.</text>
</comment>
<evidence type="ECO:0000313" key="1">
    <source>
        <dbReference type="EMBL" id="GBP97067.1"/>
    </source>
</evidence>
<sequence>MIHCLADLELAVREHFEIESLGITQRERENAEVKRASRILNDTTRRIGNKWETGLLWKEDDPRFPDNYNGARKRLTNIENKMDRDPAPPYTAQIEKLIENGYARRLENRAQVRDCFFSTFRRYKSNKPNKIRVVFDAAARFEGSR</sequence>
<dbReference type="PANTHER" id="PTHR47331:SF5">
    <property type="entry name" value="RIBONUCLEASE H"/>
    <property type="match status" value="1"/>
</dbReference>